<name>A1C7F6_ASPCL</name>
<dbReference type="PANTHER" id="PTHR35391">
    <property type="entry name" value="C2H2-TYPE DOMAIN-CONTAINING PROTEIN-RELATED"/>
    <property type="match status" value="1"/>
</dbReference>
<evidence type="ECO:0000313" key="3">
    <source>
        <dbReference type="EMBL" id="EAW14327.1"/>
    </source>
</evidence>
<feature type="compositionally biased region" description="Polar residues" evidence="1">
    <location>
        <begin position="63"/>
        <end position="82"/>
    </location>
</feature>
<proteinExistence type="predicted"/>
<dbReference type="Pfam" id="PF20233">
    <property type="entry name" value="DUF6590"/>
    <property type="match status" value="1"/>
</dbReference>
<dbReference type="AlphaFoldDB" id="A1C7F6"/>
<organism evidence="3 4">
    <name type="scientific">Aspergillus clavatus (strain ATCC 1007 / CBS 513.65 / DSM 816 / NCTC 3887 / NRRL 1 / QM 1276 / 107)</name>
    <dbReference type="NCBI Taxonomy" id="344612"/>
    <lineage>
        <taxon>Eukaryota</taxon>
        <taxon>Fungi</taxon>
        <taxon>Dikarya</taxon>
        <taxon>Ascomycota</taxon>
        <taxon>Pezizomycotina</taxon>
        <taxon>Eurotiomycetes</taxon>
        <taxon>Eurotiomycetidae</taxon>
        <taxon>Eurotiales</taxon>
        <taxon>Aspergillaceae</taxon>
        <taxon>Aspergillus</taxon>
        <taxon>Aspergillus subgen. Fumigati</taxon>
    </lineage>
</organism>
<evidence type="ECO:0000256" key="1">
    <source>
        <dbReference type="SAM" id="MobiDB-lite"/>
    </source>
</evidence>
<dbReference type="RefSeq" id="XP_001275753.1">
    <property type="nucleotide sequence ID" value="XM_001275752.1"/>
</dbReference>
<dbReference type="EMBL" id="DS027045">
    <property type="protein sequence ID" value="EAW14327.1"/>
    <property type="molecule type" value="Genomic_DNA"/>
</dbReference>
<sequence length="272" mass="30435">MGLSSTSSIQLDSGDNDHSMSQARGFRHQRDNRSQAPAFGRQELEDAPNQDGPPSVNIRSPRDTSASTNRGFQSTFGSNPTQLSLQHHGYLIQESPNDRETLDPRYQLQRSSFFTTGRVFSILWHEAAGYNGTVISARPQEGFLEGRFGQQIFGGIRRMVVVKPQSKWAWCLPITTYGGQGVAKLGVIPEQHAVVYMRGTRPRYGSHEPRMTKDPLEIEPATPDQKLDPMSRLNFGKVYTVEHNVKVLPVGIISPRSMNDFRGYARTEISTN</sequence>
<dbReference type="eggNOG" id="ENOG502SV73">
    <property type="taxonomic scope" value="Eukaryota"/>
</dbReference>
<evidence type="ECO:0000313" key="4">
    <source>
        <dbReference type="Proteomes" id="UP000006701"/>
    </source>
</evidence>
<dbReference type="HOGENOM" id="CLU_1022985_0_0_1"/>
<gene>
    <name evidence="3" type="ORF">ACLA_073620</name>
</gene>
<dbReference type="KEGG" id="act:ACLA_073620"/>
<feature type="domain" description="DUF6590" evidence="2">
    <location>
        <begin position="111"/>
        <end position="262"/>
    </location>
</feature>
<accession>A1C7F6</accession>
<dbReference type="PANTHER" id="PTHR35391:SF5">
    <property type="entry name" value="DUF6590 DOMAIN-CONTAINING PROTEIN"/>
    <property type="match status" value="1"/>
</dbReference>
<feature type="compositionally biased region" description="Polar residues" evidence="1">
    <location>
        <begin position="1"/>
        <end position="13"/>
    </location>
</feature>
<protein>
    <recommendedName>
        <fullName evidence="2">DUF6590 domain-containing protein</fullName>
    </recommendedName>
</protein>
<evidence type="ECO:0000259" key="2">
    <source>
        <dbReference type="Pfam" id="PF20233"/>
    </source>
</evidence>
<dbReference type="VEuPathDB" id="FungiDB:ACLA_073620"/>
<dbReference type="OMA" id="CFAVPIF"/>
<dbReference type="GeneID" id="4707898"/>
<dbReference type="OrthoDB" id="3559580at2759"/>
<reference evidence="3 4" key="1">
    <citation type="journal article" date="2008" name="PLoS Genet.">
        <title>Genomic islands in the pathogenic filamentous fungus Aspergillus fumigatus.</title>
        <authorList>
            <person name="Fedorova N.D."/>
            <person name="Khaldi N."/>
            <person name="Joardar V.S."/>
            <person name="Maiti R."/>
            <person name="Amedeo P."/>
            <person name="Anderson M.J."/>
            <person name="Crabtree J."/>
            <person name="Silva J.C."/>
            <person name="Badger J.H."/>
            <person name="Albarraq A."/>
            <person name="Angiuoli S."/>
            <person name="Bussey H."/>
            <person name="Bowyer P."/>
            <person name="Cotty P.J."/>
            <person name="Dyer P.S."/>
            <person name="Egan A."/>
            <person name="Galens K."/>
            <person name="Fraser-Liggett C.M."/>
            <person name="Haas B.J."/>
            <person name="Inman J.M."/>
            <person name="Kent R."/>
            <person name="Lemieux S."/>
            <person name="Malavazi I."/>
            <person name="Orvis J."/>
            <person name="Roemer T."/>
            <person name="Ronning C.M."/>
            <person name="Sundaram J.P."/>
            <person name="Sutton G."/>
            <person name="Turner G."/>
            <person name="Venter J.C."/>
            <person name="White O.R."/>
            <person name="Whitty B.R."/>
            <person name="Youngman P."/>
            <person name="Wolfe K.H."/>
            <person name="Goldman G.H."/>
            <person name="Wortman J.R."/>
            <person name="Jiang B."/>
            <person name="Denning D.W."/>
            <person name="Nierman W.C."/>
        </authorList>
    </citation>
    <scope>NUCLEOTIDE SEQUENCE [LARGE SCALE GENOMIC DNA]</scope>
    <source>
        <strain evidence="4">ATCC 1007 / CBS 513.65 / DSM 816 / NCTC 3887 / NRRL 1</strain>
    </source>
</reference>
<dbReference type="STRING" id="344612.A1C7F6"/>
<dbReference type="Proteomes" id="UP000006701">
    <property type="component" value="Unassembled WGS sequence"/>
</dbReference>
<dbReference type="InterPro" id="IPR046497">
    <property type="entry name" value="DUF6590"/>
</dbReference>
<keyword evidence="4" id="KW-1185">Reference proteome</keyword>
<feature type="region of interest" description="Disordered" evidence="1">
    <location>
        <begin position="1"/>
        <end position="82"/>
    </location>
</feature>